<evidence type="ECO:0000313" key="2">
    <source>
        <dbReference type="EMBL" id="EHS63336.1"/>
    </source>
</evidence>
<sequence>MRLRLCCAARYRPAAKPKPGPGRKSARPGRRGIAYCRSMDAGELGAMPCCTPTIHSHYRMGGRERRSVPVSPGTLSRRPLSQLASPRATVSLPPKEAV</sequence>
<dbReference type="OrthoDB" id="10322306at2759"/>
<dbReference type="EMBL" id="DS178284">
    <property type="protein sequence ID" value="EHS63336.1"/>
    <property type="molecule type" value="Genomic_DNA"/>
</dbReference>
<proteinExistence type="predicted"/>
<name>H6QRP2_PUCGT</name>
<reference evidence="3" key="1">
    <citation type="journal article" date="2011" name="Proc. Natl. Acad. Sci. U.S.A.">
        <title>Obligate biotrophy features unraveled by the genomic analysis of rust fungi.</title>
        <authorList>
            <person name="Duplessis S."/>
            <person name="Cuomo C.A."/>
            <person name="Lin Y.-C."/>
            <person name="Aerts A."/>
            <person name="Tisserant E."/>
            <person name="Veneault-Fourrey C."/>
            <person name="Joly D.L."/>
            <person name="Hacquard S."/>
            <person name="Amselem J."/>
            <person name="Cantarel B.L."/>
            <person name="Chiu R."/>
            <person name="Coutinho P.M."/>
            <person name="Feau N."/>
            <person name="Field M."/>
            <person name="Frey P."/>
            <person name="Gelhaye E."/>
            <person name="Goldberg J."/>
            <person name="Grabherr M.G."/>
            <person name="Kodira C.D."/>
            <person name="Kohler A."/>
            <person name="Kuees U."/>
            <person name="Lindquist E.A."/>
            <person name="Lucas S.M."/>
            <person name="Mago R."/>
            <person name="Mauceli E."/>
            <person name="Morin E."/>
            <person name="Murat C."/>
            <person name="Pangilinan J.L."/>
            <person name="Park R."/>
            <person name="Pearson M."/>
            <person name="Quesneville H."/>
            <person name="Rouhier N."/>
            <person name="Sakthikumar S."/>
            <person name="Salamov A.A."/>
            <person name="Schmutz J."/>
            <person name="Selles B."/>
            <person name="Shapiro H."/>
            <person name="Tanguay P."/>
            <person name="Tuskan G.A."/>
            <person name="Henrissat B."/>
            <person name="Van de Peer Y."/>
            <person name="Rouze P."/>
            <person name="Ellis J.G."/>
            <person name="Dodds P.N."/>
            <person name="Schein J.E."/>
            <person name="Zhong S."/>
            <person name="Hamelin R.C."/>
            <person name="Grigoriev I.V."/>
            <person name="Szabo L.J."/>
            <person name="Martin F."/>
        </authorList>
    </citation>
    <scope>NUCLEOTIDE SEQUENCE [LARGE SCALE GENOMIC DNA]</scope>
    <source>
        <strain evidence="3">CRL 75-36-700-3 / race SCCL</strain>
    </source>
</reference>
<gene>
    <name evidence="2" type="ORF">PGTG_21637</name>
</gene>
<dbReference type="KEGG" id="pgr:PGTG_21637"/>
<keyword evidence="3" id="KW-1185">Reference proteome</keyword>
<evidence type="ECO:0000256" key="1">
    <source>
        <dbReference type="SAM" id="MobiDB-lite"/>
    </source>
</evidence>
<organism evidence="2 3">
    <name type="scientific">Puccinia graminis f. sp. tritici (strain CRL 75-36-700-3 / race SCCL)</name>
    <name type="common">Black stem rust fungus</name>
    <dbReference type="NCBI Taxonomy" id="418459"/>
    <lineage>
        <taxon>Eukaryota</taxon>
        <taxon>Fungi</taxon>
        <taxon>Dikarya</taxon>
        <taxon>Basidiomycota</taxon>
        <taxon>Pucciniomycotina</taxon>
        <taxon>Pucciniomycetes</taxon>
        <taxon>Pucciniales</taxon>
        <taxon>Pucciniaceae</taxon>
        <taxon>Puccinia</taxon>
    </lineage>
</organism>
<feature type="region of interest" description="Disordered" evidence="1">
    <location>
        <begin position="60"/>
        <end position="98"/>
    </location>
</feature>
<accession>H6QRP2</accession>
<dbReference type="Proteomes" id="UP000008783">
    <property type="component" value="Unassembled WGS sequence"/>
</dbReference>
<evidence type="ECO:0000313" key="3">
    <source>
        <dbReference type="Proteomes" id="UP000008783"/>
    </source>
</evidence>
<dbReference type="RefSeq" id="XP_003889839.1">
    <property type="nucleotide sequence ID" value="XM_003889790.1"/>
</dbReference>
<protein>
    <submittedName>
        <fullName evidence="2">Uncharacterized protein</fullName>
    </submittedName>
</protein>
<dbReference type="AlphaFoldDB" id="H6QRP2"/>
<dbReference type="GeneID" id="13543026"/>
<dbReference type="VEuPathDB" id="FungiDB:PGTG_21637"/>
<dbReference type="InParanoid" id="H6QRP2"/>
<dbReference type="HOGENOM" id="CLU_2334660_0_0_1"/>